<sequence length="121" mass="13662">VLKNSQELSSTYFFSFDNSKFAVGKLFSLTILIETSSLVKLAVYIIPKIRIPTVIHKLVGLNTFCVDKTWGLKPEINYSKEETEHRSALSTFGYIRCHLDNSYGNFGGQAKFISSRPLHTP</sequence>
<dbReference type="AlphaFoldDB" id="T1GFY5"/>
<dbReference type="EMBL" id="CAQQ02140972">
    <property type="status" value="NOT_ANNOTATED_CDS"/>
    <property type="molecule type" value="Genomic_DNA"/>
</dbReference>
<keyword evidence="2" id="KW-1185">Reference proteome</keyword>
<name>T1GFY5_MEGSC</name>
<reference evidence="2" key="1">
    <citation type="submission" date="2013-02" db="EMBL/GenBank/DDBJ databases">
        <authorList>
            <person name="Hughes D."/>
        </authorList>
    </citation>
    <scope>NUCLEOTIDE SEQUENCE</scope>
    <source>
        <strain>Durham</strain>
        <strain evidence="2">NC isolate 2 -- Noor lab</strain>
    </source>
</reference>
<dbReference type="EnsemblMetazoa" id="MESCA002287-RA">
    <property type="protein sequence ID" value="MESCA002287-PA"/>
    <property type="gene ID" value="MESCA002287"/>
</dbReference>
<evidence type="ECO:0000313" key="2">
    <source>
        <dbReference type="Proteomes" id="UP000015102"/>
    </source>
</evidence>
<accession>T1GFY5</accession>
<dbReference type="Proteomes" id="UP000015102">
    <property type="component" value="Unassembled WGS sequence"/>
</dbReference>
<dbReference type="HOGENOM" id="CLU_2043920_0_0_1"/>
<reference evidence="1" key="2">
    <citation type="submission" date="2015-06" db="UniProtKB">
        <authorList>
            <consortium name="EnsemblMetazoa"/>
        </authorList>
    </citation>
    <scope>IDENTIFICATION</scope>
</reference>
<organism evidence="1 2">
    <name type="scientific">Megaselia scalaris</name>
    <name type="common">Humpbacked fly</name>
    <name type="synonym">Phora scalaris</name>
    <dbReference type="NCBI Taxonomy" id="36166"/>
    <lineage>
        <taxon>Eukaryota</taxon>
        <taxon>Metazoa</taxon>
        <taxon>Ecdysozoa</taxon>
        <taxon>Arthropoda</taxon>
        <taxon>Hexapoda</taxon>
        <taxon>Insecta</taxon>
        <taxon>Pterygota</taxon>
        <taxon>Neoptera</taxon>
        <taxon>Endopterygota</taxon>
        <taxon>Diptera</taxon>
        <taxon>Brachycera</taxon>
        <taxon>Muscomorpha</taxon>
        <taxon>Platypezoidea</taxon>
        <taxon>Phoridae</taxon>
        <taxon>Megaseliini</taxon>
        <taxon>Megaselia</taxon>
    </lineage>
</organism>
<proteinExistence type="predicted"/>
<protein>
    <submittedName>
        <fullName evidence="1">Uncharacterized protein</fullName>
    </submittedName>
</protein>
<evidence type="ECO:0000313" key="1">
    <source>
        <dbReference type="EnsemblMetazoa" id="MESCA002287-PA"/>
    </source>
</evidence>
<dbReference type="EMBL" id="CAQQ02140971">
    <property type="status" value="NOT_ANNOTATED_CDS"/>
    <property type="molecule type" value="Genomic_DNA"/>
</dbReference>